<evidence type="ECO:0000256" key="8">
    <source>
        <dbReference type="ARBA" id="ARBA00022989"/>
    </source>
</evidence>
<comment type="function">
    <text evidence="13">Negative regulator of amyloid-beta peptide production. May inhibit the processing of APP by blocking its access to alpha- and beta-secretase. Binding to the beta-secretase-cleaved APP C-terminal fragment is negligible, suggesting that ITM2C is a poor gamma-secretase cleavage inhibitor. May play a role in TNF-induced cell death and neuronal differentiation.</text>
</comment>
<dbReference type="PANTHER" id="PTHR10962:SF5">
    <property type="entry name" value="INTEGRAL MEMBRANE PROTEIN 2C"/>
    <property type="match status" value="1"/>
</dbReference>
<protein>
    <recommendedName>
        <fullName evidence="16">Integral membrane protein 2</fullName>
    </recommendedName>
</protein>
<reference evidence="19 20" key="1">
    <citation type="submission" date="2020-10" db="EMBL/GenBank/DDBJ databases">
        <title>Pygocentrus nattereri (red-bellied piranha) genome, fPygNat1, primary haplotype.</title>
        <authorList>
            <person name="Myers G."/>
            <person name="Meyer A."/>
            <person name="Karagic N."/>
            <person name="Pippel M."/>
            <person name="Winkler S."/>
            <person name="Tracey A."/>
            <person name="Wood J."/>
            <person name="Formenti G."/>
            <person name="Howe K."/>
            <person name="Fedrigo O."/>
            <person name="Jarvis E.D."/>
        </authorList>
    </citation>
    <scope>NUCLEOTIDE SEQUENCE [LARGE SCALE GENOMIC DNA]</scope>
</reference>
<evidence type="ECO:0000256" key="2">
    <source>
        <dbReference type="ARBA" id="ARBA00006794"/>
    </source>
</evidence>
<dbReference type="GO" id="GO:0042985">
    <property type="term" value="P:negative regulation of amyloid precursor protein biosynthetic process"/>
    <property type="evidence" value="ECO:0007669"/>
    <property type="project" value="TreeGrafter"/>
</dbReference>
<dbReference type="GO" id="GO:0005886">
    <property type="term" value="C:plasma membrane"/>
    <property type="evidence" value="ECO:0007669"/>
    <property type="project" value="UniProtKB-SubCell"/>
</dbReference>
<dbReference type="GeneTree" id="ENSGT00950000183115"/>
<evidence type="ECO:0000259" key="18">
    <source>
        <dbReference type="PROSITE" id="PS50869"/>
    </source>
</evidence>
<dbReference type="SMART" id="SM01039">
    <property type="entry name" value="BRICHOS"/>
    <property type="match status" value="1"/>
</dbReference>
<evidence type="ECO:0000256" key="9">
    <source>
        <dbReference type="ARBA" id="ARBA00023136"/>
    </source>
</evidence>
<reference evidence="19" key="3">
    <citation type="submission" date="2025-09" db="UniProtKB">
        <authorList>
            <consortium name="Ensembl"/>
        </authorList>
    </citation>
    <scope>IDENTIFICATION</scope>
</reference>
<dbReference type="Gene3D" id="3.30.390.150">
    <property type="match status" value="1"/>
</dbReference>
<feature type="transmembrane region" description="Helical" evidence="16">
    <location>
        <begin position="40"/>
        <end position="65"/>
    </location>
</feature>
<evidence type="ECO:0000313" key="19">
    <source>
        <dbReference type="Ensembl" id="ENSPNAP00000055019.1"/>
    </source>
</evidence>
<dbReference type="Pfam" id="PF04089">
    <property type="entry name" value="BRICHOS"/>
    <property type="match status" value="1"/>
</dbReference>
<keyword evidence="8 16" id="KW-1133">Transmembrane helix</keyword>
<sequence>MGKIRFQPPPKSLKEERDGDQIPRQVQSEPIWPGQSRSSLSGLCCLTTALIVFTCSLIYASVYIYRYYIIPQAPDQSRFQCHVLYENAVSTPQRGAEELEENVGIFLQENYEHISVPKFSNNDAANIIHDFNRGLTAYHDIALDKCYITELNSTIVMPPRNLWELLINVKLRTKDRGVYLPQTYVIQEEMVVTGLVSDTQQLGVFIHRLCDGKDTFHLKRRITRRRIFRREVQSCRSIRHFENTFVVETLICESI</sequence>
<dbReference type="PANTHER" id="PTHR10962">
    <property type="entry name" value="INTEGRAL TRANSMEMBRANE PROTEIN 2"/>
    <property type="match status" value="1"/>
</dbReference>
<dbReference type="GO" id="GO:0070062">
    <property type="term" value="C:extracellular exosome"/>
    <property type="evidence" value="ECO:0007669"/>
    <property type="project" value="TreeGrafter"/>
</dbReference>
<dbReference type="AlphaFoldDB" id="A0AAR2JXV0"/>
<evidence type="ECO:0000256" key="7">
    <source>
        <dbReference type="ARBA" id="ARBA00022968"/>
    </source>
</evidence>
<reference evidence="19" key="2">
    <citation type="submission" date="2025-08" db="UniProtKB">
        <authorList>
            <consortium name="Ensembl"/>
        </authorList>
    </citation>
    <scope>IDENTIFICATION</scope>
</reference>
<organism evidence="19 20">
    <name type="scientific">Pygocentrus nattereri</name>
    <name type="common">Red-bellied piranha</name>
    <dbReference type="NCBI Taxonomy" id="42514"/>
    <lineage>
        <taxon>Eukaryota</taxon>
        <taxon>Metazoa</taxon>
        <taxon>Chordata</taxon>
        <taxon>Craniata</taxon>
        <taxon>Vertebrata</taxon>
        <taxon>Euteleostomi</taxon>
        <taxon>Actinopterygii</taxon>
        <taxon>Neopterygii</taxon>
        <taxon>Teleostei</taxon>
        <taxon>Ostariophysi</taxon>
        <taxon>Characiformes</taxon>
        <taxon>Characoidei</taxon>
        <taxon>Pygocentrus</taxon>
    </lineage>
</organism>
<keyword evidence="9 16" id="KW-0472">Membrane</keyword>
<dbReference type="Ensembl" id="ENSPNAT00000082465.1">
    <property type="protein sequence ID" value="ENSPNAP00000055019.1"/>
    <property type="gene ID" value="ENSPNAG00000003841.2"/>
</dbReference>
<dbReference type="GO" id="GO:0005765">
    <property type="term" value="C:lysosomal membrane"/>
    <property type="evidence" value="ECO:0007669"/>
    <property type="project" value="UniProtKB-SubCell"/>
</dbReference>
<keyword evidence="12" id="KW-0458">Lysosome</keyword>
<evidence type="ECO:0000256" key="5">
    <source>
        <dbReference type="ARBA" id="ARBA00022685"/>
    </source>
</evidence>
<evidence type="ECO:0000256" key="11">
    <source>
        <dbReference type="ARBA" id="ARBA00023180"/>
    </source>
</evidence>
<keyword evidence="7 16" id="KW-0735">Signal-anchor</keyword>
<dbReference type="InterPro" id="IPR040145">
    <property type="entry name" value="ITM2"/>
</dbReference>
<keyword evidence="6 16" id="KW-0812">Transmembrane</keyword>
<keyword evidence="4" id="KW-0597">Phosphoprotein</keyword>
<keyword evidence="20" id="KW-1185">Reference proteome</keyword>
<feature type="compositionally biased region" description="Basic and acidic residues" evidence="17">
    <location>
        <begin position="12"/>
        <end position="21"/>
    </location>
</feature>
<dbReference type="RefSeq" id="XP_037386985.1">
    <property type="nucleotide sequence ID" value="XM_037531088.1"/>
</dbReference>
<comment type="similarity">
    <text evidence="2 16">Belongs to the ITM2 family.</text>
</comment>
<keyword evidence="11" id="KW-0325">Glycoprotein</keyword>
<dbReference type="InterPro" id="IPR007084">
    <property type="entry name" value="BRICHOS_dom"/>
</dbReference>
<evidence type="ECO:0000256" key="6">
    <source>
        <dbReference type="ARBA" id="ARBA00022692"/>
    </source>
</evidence>
<feature type="region of interest" description="Disordered" evidence="17">
    <location>
        <begin position="1"/>
        <end position="37"/>
    </location>
</feature>
<dbReference type="CTD" id="436822"/>
<proteinExistence type="inferred from homology"/>
<evidence type="ECO:0000256" key="10">
    <source>
        <dbReference type="ARBA" id="ARBA00023157"/>
    </source>
</evidence>
<evidence type="ECO:0000256" key="13">
    <source>
        <dbReference type="ARBA" id="ARBA00037782"/>
    </source>
</evidence>
<dbReference type="PROSITE" id="PS50869">
    <property type="entry name" value="BRICHOS"/>
    <property type="match status" value="1"/>
</dbReference>
<evidence type="ECO:0000256" key="12">
    <source>
        <dbReference type="ARBA" id="ARBA00023228"/>
    </source>
</evidence>
<keyword evidence="3 16" id="KW-1003">Cell membrane</keyword>
<comment type="subunit">
    <text evidence="15">Interacts with BACE1. Interacts with APP. Interacts with STMN2.</text>
</comment>
<name>A0AAR2JXV0_PYGNA</name>
<dbReference type="GO" id="GO:0001540">
    <property type="term" value="F:amyloid-beta binding"/>
    <property type="evidence" value="ECO:0007669"/>
    <property type="project" value="TreeGrafter"/>
</dbReference>
<keyword evidence="5" id="KW-0165">Cleavage on pair of basic residues</keyword>
<evidence type="ECO:0000256" key="4">
    <source>
        <dbReference type="ARBA" id="ARBA00022553"/>
    </source>
</evidence>
<evidence type="ECO:0000256" key="16">
    <source>
        <dbReference type="RuleBase" id="RU367061"/>
    </source>
</evidence>
<dbReference type="GO" id="GO:0005794">
    <property type="term" value="C:Golgi apparatus"/>
    <property type="evidence" value="ECO:0007669"/>
    <property type="project" value="TreeGrafter"/>
</dbReference>
<evidence type="ECO:0000256" key="15">
    <source>
        <dbReference type="ARBA" id="ARBA00038611"/>
    </source>
</evidence>
<comment type="subcellular location">
    <subcellularLocation>
        <location evidence="1">Cell membrane</location>
        <topology evidence="1">Single-pass type II membrane protein</topology>
    </subcellularLocation>
    <subcellularLocation>
        <location evidence="14">Lysosome membrane</location>
        <topology evidence="14">Single-pass type II membrane protein</topology>
    </subcellularLocation>
    <subcellularLocation>
        <location evidence="16">Membrane</location>
        <topology evidence="16">Single-pass type II membrane protein</topology>
    </subcellularLocation>
</comment>
<accession>A0AAR2JXV0</accession>
<dbReference type="GeneID" id="108415108"/>
<evidence type="ECO:0000256" key="3">
    <source>
        <dbReference type="ARBA" id="ARBA00022475"/>
    </source>
</evidence>
<dbReference type="Proteomes" id="UP001501920">
    <property type="component" value="Chromosome 19"/>
</dbReference>
<evidence type="ECO:0000256" key="14">
    <source>
        <dbReference type="ARBA" id="ARBA00037874"/>
    </source>
</evidence>
<evidence type="ECO:0000313" key="20">
    <source>
        <dbReference type="Proteomes" id="UP001501920"/>
    </source>
</evidence>
<keyword evidence="10" id="KW-1015">Disulfide bond</keyword>
<evidence type="ECO:0000256" key="17">
    <source>
        <dbReference type="SAM" id="MobiDB-lite"/>
    </source>
</evidence>
<feature type="domain" description="BRICHOS" evidence="18">
    <location>
        <begin position="119"/>
        <end position="218"/>
    </location>
</feature>
<evidence type="ECO:0000256" key="1">
    <source>
        <dbReference type="ARBA" id="ARBA00004401"/>
    </source>
</evidence>